<comment type="caution">
    <text evidence="2">The sequence shown here is derived from an EMBL/GenBank/DDBJ whole genome shotgun (WGS) entry which is preliminary data.</text>
</comment>
<dbReference type="Proteomes" id="UP000636755">
    <property type="component" value="Unassembled WGS sequence"/>
</dbReference>
<feature type="transmembrane region" description="Helical" evidence="1">
    <location>
        <begin position="29"/>
        <end position="47"/>
    </location>
</feature>
<feature type="transmembrane region" description="Helical" evidence="1">
    <location>
        <begin position="145"/>
        <end position="165"/>
    </location>
</feature>
<dbReference type="RefSeq" id="WP_186935552.1">
    <property type="nucleotide sequence ID" value="NZ_JACOPS010000003.1"/>
</dbReference>
<organism evidence="2 3">
    <name type="scientific">Ruminococcus intestinalis</name>
    <dbReference type="NCBI Taxonomy" id="2763066"/>
    <lineage>
        <taxon>Bacteria</taxon>
        <taxon>Bacillati</taxon>
        <taxon>Bacillota</taxon>
        <taxon>Clostridia</taxon>
        <taxon>Eubacteriales</taxon>
        <taxon>Oscillospiraceae</taxon>
        <taxon>Ruminococcus</taxon>
    </lineage>
</organism>
<keyword evidence="3" id="KW-1185">Reference proteome</keyword>
<evidence type="ECO:0008006" key="4">
    <source>
        <dbReference type="Google" id="ProtNLM"/>
    </source>
</evidence>
<protein>
    <recommendedName>
        <fullName evidence="4">ECF transporter S component</fullName>
    </recommendedName>
</protein>
<evidence type="ECO:0000313" key="3">
    <source>
        <dbReference type="Proteomes" id="UP000636755"/>
    </source>
</evidence>
<dbReference type="EMBL" id="JACOPS010000003">
    <property type="protein sequence ID" value="MBC5728454.1"/>
    <property type="molecule type" value="Genomic_DNA"/>
</dbReference>
<feature type="transmembrane region" description="Helical" evidence="1">
    <location>
        <begin position="53"/>
        <end position="70"/>
    </location>
</feature>
<gene>
    <name evidence="2" type="ORF">H8R91_07975</name>
</gene>
<name>A0ABR7HLT5_9FIRM</name>
<reference evidence="2 3" key="1">
    <citation type="submission" date="2020-08" db="EMBL/GenBank/DDBJ databases">
        <title>Genome public.</title>
        <authorList>
            <person name="Liu C."/>
            <person name="Sun Q."/>
        </authorList>
    </citation>
    <scope>NUCLEOTIDE SEQUENCE [LARGE SCALE GENOMIC DNA]</scope>
    <source>
        <strain evidence="2 3">NSJ-71</strain>
    </source>
</reference>
<feature type="transmembrane region" description="Helical" evidence="1">
    <location>
        <begin position="115"/>
        <end position="133"/>
    </location>
</feature>
<keyword evidence="1" id="KW-0812">Transmembrane</keyword>
<dbReference type="Pfam" id="PF09997">
    <property type="entry name" value="DUF2238"/>
    <property type="match status" value="1"/>
</dbReference>
<keyword evidence="1" id="KW-0472">Membrane</keyword>
<keyword evidence="1" id="KW-1133">Transmembrane helix</keyword>
<evidence type="ECO:0000256" key="1">
    <source>
        <dbReference type="SAM" id="Phobius"/>
    </source>
</evidence>
<evidence type="ECO:0000313" key="2">
    <source>
        <dbReference type="EMBL" id="MBC5728454.1"/>
    </source>
</evidence>
<proteinExistence type="predicted"/>
<dbReference type="InterPro" id="IPR014509">
    <property type="entry name" value="YjdF-like"/>
</dbReference>
<sequence length="274" mass="30564">MKKNKNKAQKAKKPHTLLISVKQNKELTALYFILRLVIIFIFVLNIIRGKYESAMTCGLTFILMLIPSFIDRSLHIELPSVLETFMILFVFSANILGEIGSFYEKIPFLDTILHTLNGFICAGVGFGLTDILNRSKKVKFNLSPIFVCLFSFCFSMTAGTVWEFFEFGVDTFLGKDMQKDTIVTTINSTLLSGNDTNAVTHISGIASTTVNGKDLGINGYLDIGLIDTMKDLMVNFVGAVVFNGLGFIYLKNRGKKASFLNNFIPKKAEDITEE</sequence>
<feature type="transmembrane region" description="Helical" evidence="1">
    <location>
        <begin position="232"/>
        <end position="250"/>
    </location>
</feature>
<accession>A0ABR7HLT5</accession>
<feature type="transmembrane region" description="Helical" evidence="1">
    <location>
        <begin position="82"/>
        <end position="103"/>
    </location>
</feature>